<name>A0A3N3RPS5_ENTFL</name>
<evidence type="ECO:0000313" key="1">
    <source>
        <dbReference type="EMBL" id="ROY46891.1"/>
    </source>
</evidence>
<dbReference type="SUPFAM" id="SSF46689">
    <property type="entry name" value="Homeodomain-like"/>
    <property type="match status" value="1"/>
</dbReference>
<dbReference type="Proteomes" id="UP000275941">
    <property type="component" value="Unassembled WGS sequence"/>
</dbReference>
<protein>
    <submittedName>
        <fullName evidence="1">TetR/AcrR family transcriptional regulator</fullName>
    </submittedName>
</protein>
<dbReference type="InterPro" id="IPR009057">
    <property type="entry name" value="Homeodomain-like_sf"/>
</dbReference>
<dbReference type="AlphaFoldDB" id="A0A3N3RPS5"/>
<dbReference type="EMBL" id="RKOR01000052">
    <property type="protein sequence ID" value="ROY46891.1"/>
    <property type="molecule type" value="Genomic_DNA"/>
</dbReference>
<evidence type="ECO:0000313" key="2">
    <source>
        <dbReference type="Proteomes" id="UP000275941"/>
    </source>
</evidence>
<organism evidence="1 2">
    <name type="scientific">Enterococcus faecalis</name>
    <name type="common">Streptococcus faecalis</name>
    <dbReference type="NCBI Taxonomy" id="1351"/>
    <lineage>
        <taxon>Bacteria</taxon>
        <taxon>Bacillati</taxon>
        <taxon>Bacillota</taxon>
        <taxon>Bacilli</taxon>
        <taxon>Lactobacillales</taxon>
        <taxon>Enterococcaceae</taxon>
        <taxon>Enterococcus</taxon>
    </lineage>
</organism>
<proteinExistence type="predicted"/>
<comment type="caution">
    <text evidence="1">The sequence shown here is derived from an EMBL/GenBank/DDBJ whole genome shotgun (WGS) entry which is preliminary data.</text>
</comment>
<dbReference type="Gene3D" id="1.10.357.10">
    <property type="entry name" value="Tetracycline Repressor, domain 2"/>
    <property type="match status" value="1"/>
</dbReference>
<sequence>MMGRVTNYSKEYLLFKSMVYVEEYGMKSITARELAEFCGCSTYPIYTHFKSISGLKEKILEEITVYFENYLAECSSDDVLSIVYLLKDFFSIHESIREIIAKSDLDMDSLFKRPFFSYVKGHTKIKEEKSLELVWLNALGSLRSDDSSQDFLEMMNAVWDKNEVTDEYLENILKEQSP</sequence>
<reference evidence="1 2" key="1">
    <citation type="submission" date="2018-10" db="EMBL/GenBank/DDBJ databases">
        <title>Genotypes and phenotypes of Enterococci isolated from broiler chickens.</title>
        <authorList>
            <person name="Muhammad A.R."/>
            <person name="Diarra M.S."/>
        </authorList>
    </citation>
    <scope>NUCLEOTIDE SEQUENCE [LARGE SCALE GENOMIC DNA]</scope>
    <source>
        <strain evidence="1 2">P7 C A21</strain>
    </source>
</reference>
<dbReference type="OrthoDB" id="66596at2"/>
<accession>A0A3N3RPS5</accession>
<gene>
    <name evidence="1" type="ORF">EGW70_13795</name>
</gene>